<dbReference type="Pfam" id="PF06099">
    <property type="entry name" value="Phenol_hyd_sub"/>
    <property type="match status" value="1"/>
</dbReference>
<comment type="caution">
    <text evidence="1">The sequence shown here is derived from an EMBL/GenBank/DDBJ whole genome shotgun (WGS) entry which is preliminary data.</text>
</comment>
<accession>A0A1Z9YVE0</accession>
<evidence type="ECO:0000313" key="2">
    <source>
        <dbReference type="Proteomes" id="UP000196536"/>
    </source>
</evidence>
<reference evidence="1 2" key="1">
    <citation type="submission" date="2017-05" db="EMBL/GenBank/DDBJ databases">
        <title>Acinetobacter populi ANC 5415 (= PBJ7), whole genome shotgun sequencing project.</title>
        <authorList>
            <person name="Nemec A."/>
            <person name="Radolfova-Krizova L."/>
        </authorList>
    </citation>
    <scope>NUCLEOTIDE SEQUENCE [LARGE SCALE GENOMIC DNA]</scope>
    <source>
        <strain evidence="1 2">PBJ7</strain>
    </source>
</reference>
<gene>
    <name evidence="1" type="ORF">CAP51_13130</name>
</gene>
<name>A0A1Z9YVE0_9GAMM</name>
<dbReference type="Proteomes" id="UP000196536">
    <property type="component" value="Unassembled WGS sequence"/>
</dbReference>
<dbReference type="RefSeq" id="WP_087621222.1">
    <property type="nucleotide sequence ID" value="NZ_NEXX01000005.1"/>
</dbReference>
<dbReference type="PIRSF" id="PIRSF000039">
    <property type="entry name" value="Phenol_monooxy_K"/>
    <property type="match status" value="1"/>
</dbReference>
<proteinExistence type="predicted"/>
<dbReference type="InterPro" id="IPR010353">
    <property type="entry name" value="DmpK"/>
</dbReference>
<evidence type="ECO:0000313" key="1">
    <source>
        <dbReference type="EMBL" id="OUY06216.1"/>
    </source>
</evidence>
<dbReference type="OrthoDB" id="8564678at2"/>
<dbReference type="EMBL" id="NEXX01000005">
    <property type="protein sequence ID" value="OUY06216.1"/>
    <property type="molecule type" value="Genomic_DNA"/>
</dbReference>
<dbReference type="AlphaFoldDB" id="A0A1Z9YVE0"/>
<organism evidence="1 2">
    <name type="scientific">Acinetobacter populi</name>
    <dbReference type="NCBI Taxonomy" id="1582270"/>
    <lineage>
        <taxon>Bacteria</taxon>
        <taxon>Pseudomonadati</taxon>
        <taxon>Pseudomonadota</taxon>
        <taxon>Gammaproteobacteria</taxon>
        <taxon>Moraxellales</taxon>
        <taxon>Moraxellaceae</taxon>
        <taxon>Acinetobacter</taxon>
    </lineage>
</organism>
<protein>
    <submittedName>
        <fullName evidence="1">Phenol hydroxylase</fullName>
    </submittedName>
</protein>
<keyword evidence="2" id="KW-1185">Reference proteome</keyword>
<sequence length="97" mass="11359">MSDFTSLNAGFTKYIRVTGDRHAKFVEFDFAINDPTLFVELVLPQQAFVDFCQINQVVEMTEQQQQLNDALEDKWRYGIEPTLVRQARYHSDQDDHS</sequence>